<dbReference type="Gene3D" id="3.30.40.10">
    <property type="entry name" value="Zinc/RING finger domain, C3HC4 (zinc finger)"/>
    <property type="match status" value="1"/>
</dbReference>
<dbReference type="PROSITE" id="PS50164">
    <property type="entry name" value="GIY_YIG"/>
    <property type="match status" value="1"/>
</dbReference>
<comment type="cofactor">
    <cofactor evidence="10">
        <name>a divalent metal cation</name>
        <dbReference type="ChEBI" id="CHEBI:60240"/>
    </cofactor>
</comment>
<dbReference type="InterPro" id="IPR035901">
    <property type="entry name" value="GIY-YIG_endonuc_sf"/>
</dbReference>
<dbReference type="InterPro" id="IPR050381">
    <property type="entry name" value="SLX1_endonuclease"/>
</dbReference>
<dbReference type="PANTHER" id="PTHR20208">
    <property type="entry name" value="STRUCTURE-SPECIFIC ENDONUCLEASE SUBUNIT SLX1"/>
    <property type="match status" value="1"/>
</dbReference>
<dbReference type="SUPFAM" id="SSF82771">
    <property type="entry name" value="GIY-YIG endonuclease"/>
    <property type="match status" value="1"/>
</dbReference>
<evidence type="ECO:0000256" key="7">
    <source>
        <dbReference type="ARBA" id="ARBA00023172"/>
    </source>
</evidence>
<dbReference type="RefSeq" id="XP_028137189.1">
    <property type="nucleotide sequence ID" value="XM_028281388.1"/>
</dbReference>
<sequence length="259" mass="29834">MSSETIENFFGVYLLYCLNPRYKGRTYIGYTVDPNRRLKQHNKGKQFGGAWKTSNRGPWSMVMIIHGFPNDISALRFEWAWQHPHTSRRLKHVGKKKRNEKTFNFCLRVLSEMLKIGPWCRLPLTIRWLNSTFATDFAVPPLHMPICHGSVISKKIEKSSSTQSSSNLSYKICDICSLTITGQILKCVNYTCDLNSHVTCLSNKFLKLGEYVPVEGECPKCEKVFLWGDLVRKFKGCYNNMDLEVTVEDAAEFYMSDSD</sequence>
<dbReference type="HAMAP" id="MF_03100">
    <property type="entry name" value="Endonuc_su_Slx1"/>
    <property type="match status" value="1"/>
</dbReference>
<feature type="domain" description="GIY-YIG" evidence="11">
    <location>
        <begin position="8"/>
        <end position="93"/>
    </location>
</feature>
<evidence type="ECO:0000256" key="5">
    <source>
        <dbReference type="ARBA" id="ARBA00022801"/>
    </source>
</evidence>
<dbReference type="PANTHER" id="PTHR20208:SF10">
    <property type="entry name" value="STRUCTURE-SPECIFIC ENDONUCLEASE SUBUNIT SLX1"/>
    <property type="match status" value="1"/>
</dbReference>
<dbReference type="CDD" id="cd10455">
    <property type="entry name" value="GIY-YIG_SLX1"/>
    <property type="match status" value="1"/>
</dbReference>
<dbReference type="AlphaFoldDB" id="A0A6P7FLT6"/>
<gene>
    <name evidence="12" type="primary">LOC114331753</name>
</gene>
<keyword evidence="1 10" id="KW-0540">Nuclease</keyword>
<dbReference type="GO" id="GO:0033557">
    <property type="term" value="C:Slx1-Slx4 complex"/>
    <property type="evidence" value="ECO:0007669"/>
    <property type="project" value="UniProtKB-UniRule"/>
</dbReference>
<name>A0A6P7FLT6_DIAVI</name>
<dbReference type="InterPro" id="IPR027520">
    <property type="entry name" value="Slx1"/>
</dbReference>
<organism evidence="12">
    <name type="scientific">Diabrotica virgifera virgifera</name>
    <name type="common">western corn rootworm</name>
    <dbReference type="NCBI Taxonomy" id="50390"/>
    <lineage>
        <taxon>Eukaryota</taxon>
        <taxon>Metazoa</taxon>
        <taxon>Ecdysozoa</taxon>
        <taxon>Arthropoda</taxon>
        <taxon>Hexapoda</taxon>
        <taxon>Insecta</taxon>
        <taxon>Pterygota</taxon>
        <taxon>Neoptera</taxon>
        <taxon>Endopterygota</taxon>
        <taxon>Coleoptera</taxon>
        <taxon>Polyphaga</taxon>
        <taxon>Cucujiformia</taxon>
        <taxon>Chrysomeloidea</taxon>
        <taxon>Chrysomelidae</taxon>
        <taxon>Galerucinae</taxon>
        <taxon>Diabroticina</taxon>
        <taxon>Diabroticites</taxon>
        <taxon>Diabrotica</taxon>
    </lineage>
</organism>
<protein>
    <recommendedName>
        <fullName evidence="10">Structure-specific endonuclease subunit SLX1 homolog</fullName>
        <ecNumber evidence="10">3.1.-.-</ecNumber>
    </recommendedName>
</protein>
<dbReference type="GO" id="GO:0000724">
    <property type="term" value="P:double-strand break repair via homologous recombination"/>
    <property type="evidence" value="ECO:0007669"/>
    <property type="project" value="TreeGrafter"/>
</dbReference>
<comment type="function">
    <text evidence="10">Catalytic subunit of a heterodimeric structure-specific endonuclease that resolves DNA secondary structures generated during DNA repair and recombination. Has endonuclease activity towards branched DNA substrates, introducing single-strand cuts in duplex DNA close to junctions with ss-DNA.</text>
</comment>
<keyword evidence="3 10" id="KW-0227">DNA damage</keyword>
<keyword evidence="5 10" id="KW-0378">Hydrolase</keyword>
<keyword evidence="9 10" id="KW-0539">Nucleus</keyword>
<dbReference type="InterPro" id="IPR000305">
    <property type="entry name" value="GIY-YIG_endonuc"/>
</dbReference>
<keyword evidence="6" id="KW-0862">Zinc</keyword>
<proteinExistence type="inferred from homology"/>
<evidence type="ECO:0000256" key="4">
    <source>
        <dbReference type="ARBA" id="ARBA00022771"/>
    </source>
</evidence>
<dbReference type="EC" id="3.1.-.-" evidence="10"/>
<evidence type="ECO:0000256" key="3">
    <source>
        <dbReference type="ARBA" id="ARBA00022763"/>
    </source>
</evidence>
<evidence type="ECO:0000256" key="6">
    <source>
        <dbReference type="ARBA" id="ARBA00022833"/>
    </source>
</evidence>
<accession>A0A6P7FLT6</accession>
<keyword evidence="7 10" id="KW-0233">DNA recombination</keyword>
<comment type="caution">
    <text evidence="10">Lacks conserved residue(s) required for the propagation of feature annotation.</text>
</comment>
<keyword evidence="4" id="KW-0479">Metal-binding</keyword>
<keyword evidence="8 10" id="KW-0234">DNA repair</keyword>
<evidence type="ECO:0000259" key="11">
    <source>
        <dbReference type="PROSITE" id="PS50164"/>
    </source>
</evidence>
<dbReference type="GO" id="GO:0017108">
    <property type="term" value="F:5'-flap endonuclease activity"/>
    <property type="evidence" value="ECO:0007669"/>
    <property type="project" value="InterPro"/>
</dbReference>
<dbReference type="Pfam" id="PF01541">
    <property type="entry name" value="GIY-YIG"/>
    <property type="match status" value="1"/>
</dbReference>
<dbReference type="GO" id="GO:0008821">
    <property type="term" value="F:crossover junction DNA endonuclease activity"/>
    <property type="evidence" value="ECO:0007669"/>
    <property type="project" value="TreeGrafter"/>
</dbReference>
<keyword evidence="4" id="KW-0863">Zinc-finger</keyword>
<comment type="similarity">
    <text evidence="10">Belongs to the SLX1 family.</text>
</comment>
<evidence type="ECO:0000256" key="10">
    <source>
        <dbReference type="HAMAP-Rule" id="MF_03100"/>
    </source>
</evidence>
<evidence type="ECO:0000256" key="1">
    <source>
        <dbReference type="ARBA" id="ARBA00022722"/>
    </source>
</evidence>
<dbReference type="Pfam" id="PF21202">
    <property type="entry name" value="SLX1_C"/>
    <property type="match status" value="1"/>
</dbReference>
<keyword evidence="2 10" id="KW-0255">Endonuclease</keyword>
<evidence type="ECO:0000256" key="2">
    <source>
        <dbReference type="ARBA" id="ARBA00022759"/>
    </source>
</evidence>
<evidence type="ECO:0000256" key="9">
    <source>
        <dbReference type="ARBA" id="ARBA00023242"/>
    </source>
</evidence>
<dbReference type="Gene3D" id="3.40.1440.10">
    <property type="entry name" value="GIY-YIG endonuclease"/>
    <property type="match status" value="1"/>
</dbReference>
<dbReference type="InterPro" id="IPR013083">
    <property type="entry name" value="Znf_RING/FYVE/PHD"/>
</dbReference>
<dbReference type="OrthoDB" id="2014092at2759"/>
<reference evidence="12" key="1">
    <citation type="submission" date="2025-08" db="UniProtKB">
        <authorList>
            <consortium name="RefSeq"/>
        </authorList>
    </citation>
    <scope>IDENTIFICATION</scope>
    <source>
        <tissue evidence="12">Whole insect</tissue>
    </source>
</reference>
<dbReference type="GO" id="GO:0008270">
    <property type="term" value="F:zinc ion binding"/>
    <property type="evidence" value="ECO:0007669"/>
    <property type="project" value="UniProtKB-KW"/>
</dbReference>
<evidence type="ECO:0000256" key="8">
    <source>
        <dbReference type="ARBA" id="ARBA00023204"/>
    </source>
</evidence>
<comment type="subcellular location">
    <subcellularLocation>
        <location evidence="10">Nucleus</location>
    </subcellularLocation>
</comment>
<dbReference type="InterPro" id="IPR048749">
    <property type="entry name" value="SLX1_C"/>
</dbReference>
<evidence type="ECO:0000313" key="12">
    <source>
        <dbReference type="RefSeq" id="XP_028137189.1"/>
    </source>
</evidence>
<dbReference type="FunFam" id="3.40.1440.10:FF:000003">
    <property type="entry name" value="Structure-specific endonuclease subunit SLX1"/>
    <property type="match status" value="1"/>
</dbReference>
<comment type="subunit">
    <text evidence="10">Forms a heterodimer with a member of the SLX4 family.</text>
</comment>
<dbReference type="KEGG" id="dvv:126878431"/>